<name>A0A4Y2UBQ5_ARAVE</name>
<comment type="caution">
    <text evidence="1">The sequence shown here is derived from an EMBL/GenBank/DDBJ whole genome shotgun (WGS) entry which is preliminary data.</text>
</comment>
<evidence type="ECO:0000313" key="2">
    <source>
        <dbReference type="Proteomes" id="UP000499080"/>
    </source>
</evidence>
<reference evidence="1 2" key="1">
    <citation type="journal article" date="2019" name="Sci. Rep.">
        <title>Orb-weaving spider Araneus ventricosus genome elucidates the spidroin gene catalogue.</title>
        <authorList>
            <person name="Kono N."/>
            <person name="Nakamura H."/>
            <person name="Ohtoshi R."/>
            <person name="Moran D.A.P."/>
            <person name="Shinohara A."/>
            <person name="Yoshida Y."/>
            <person name="Fujiwara M."/>
            <person name="Mori M."/>
            <person name="Tomita M."/>
            <person name="Arakawa K."/>
        </authorList>
    </citation>
    <scope>NUCLEOTIDE SEQUENCE [LARGE SCALE GENOMIC DNA]</scope>
</reference>
<organism evidence="1 2">
    <name type="scientific">Araneus ventricosus</name>
    <name type="common">Orbweaver spider</name>
    <name type="synonym">Epeira ventricosa</name>
    <dbReference type="NCBI Taxonomy" id="182803"/>
    <lineage>
        <taxon>Eukaryota</taxon>
        <taxon>Metazoa</taxon>
        <taxon>Ecdysozoa</taxon>
        <taxon>Arthropoda</taxon>
        <taxon>Chelicerata</taxon>
        <taxon>Arachnida</taxon>
        <taxon>Araneae</taxon>
        <taxon>Araneomorphae</taxon>
        <taxon>Entelegynae</taxon>
        <taxon>Araneoidea</taxon>
        <taxon>Araneidae</taxon>
        <taxon>Araneus</taxon>
    </lineage>
</organism>
<evidence type="ECO:0000313" key="1">
    <source>
        <dbReference type="EMBL" id="GBO10459.1"/>
    </source>
</evidence>
<dbReference type="EMBL" id="BGPR01035568">
    <property type="protein sequence ID" value="GBO10459.1"/>
    <property type="molecule type" value="Genomic_DNA"/>
</dbReference>
<sequence length="95" mass="11061">METELRNSSSPYGVFGFIKKNKVFIFMTPTETELGISPSPYAACRYNTEIFFYQKELAKTESSYYKNKYTSLNNLPSECHYTQGFSKNCTGYKWI</sequence>
<proteinExistence type="predicted"/>
<gene>
    <name evidence="1" type="ORF">AVEN_258809_1</name>
</gene>
<dbReference type="AlphaFoldDB" id="A0A4Y2UBQ5"/>
<protein>
    <submittedName>
        <fullName evidence="1">Uncharacterized protein</fullName>
    </submittedName>
</protein>
<accession>A0A4Y2UBQ5</accession>
<dbReference type="Proteomes" id="UP000499080">
    <property type="component" value="Unassembled WGS sequence"/>
</dbReference>
<keyword evidence="2" id="KW-1185">Reference proteome</keyword>